<dbReference type="PANTHER" id="PTHR43669">
    <property type="entry name" value="5-KETO-D-GLUCONATE 5-REDUCTASE"/>
    <property type="match status" value="1"/>
</dbReference>
<comment type="similarity">
    <text evidence="1">Belongs to the short-chain dehydrogenases/reductases (SDR) family.</text>
</comment>
<dbReference type="Gene3D" id="3.40.50.720">
    <property type="entry name" value="NAD(P)-binding Rossmann-like Domain"/>
    <property type="match status" value="1"/>
</dbReference>
<dbReference type="OrthoDB" id="5336600at2759"/>
<dbReference type="Pfam" id="PF00106">
    <property type="entry name" value="adh_short"/>
    <property type="match status" value="1"/>
</dbReference>
<organism evidence="3 4">
    <name type="scientific">Botryosphaeria dothidea</name>
    <dbReference type="NCBI Taxonomy" id="55169"/>
    <lineage>
        <taxon>Eukaryota</taxon>
        <taxon>Fungi</taxon>
        <taxon>Dikarya</taxon>
        <taxon>Ascomycota</taxon>
        <taxon>Pezizomycotina</taxon>
        <taxon>Dothideomycetes</taxon>
        <taxon>Dothideomycetes incertae sedis</taxon>
        <taxon>Botryosphaeriales</taxon>
        <taxon>Botryosphaeriaceae</taxon>
        <taxon>Botryosphaeria</taxon>
    </lineage>
</organism>
<dbReference type="SUPFAM" id="SSF51735">
    <property type="entry name" value="NAD(P)-binding Rossmann-fold domains"/>
    <property type="match status" value="1"/>
</dbReference>
<dbReference type="EMBL" id="WWBZ02000073">
    <property type="protein sequence ID" value="KAF4302036.1"/>
    <property type="molecule type" value="Genomic_DNA"/>
</dbReference>
<name>A0A8H4N0X7_9PEZI</name>
<accession>A0A8H4N0X7</accession>
<reference evidence="3" key="1">
    <citation type="submission" date="2020-04" db="EMBL/GenBank/DDBJ databases">
        <title>Genome Assembly and Annotation of Botryosphaeria dothidea sdau 11-99, a Latent Pathogen of Apple Fruit Ring Rot in China.</title>
        <authorList>
            <person name="Yu C."/>
            <person name="Diao Y."/>
            <person name="Lu Q."/>
            <person name="Zhao J."/>
            <person name="Cui S."/>
            <person name="Peng C."/>
            <person name="He B."/>
            <person name="Liu H."/>
        </authorList>
    </citation>
    <scope>NUCLEOTIDE SEQUENCE [LARGE SCALE GENOMIC DNA]</scope>
    <source>
        <strain evidence="3">Sdau11-99</strain>
    </source>
</reference>
<comment type="caution">
    <text evidence="3">The sequence shown here is derived from an EMBL/GenBank/DDBJ whole genome shotgun (WGS) entry which is preliminary data.</text>
</comment>
<dbReference type="PANTHER" id="PTHR43669:SF3">
    <property type="entry name" value="ALCOHOL DEHYDROGENASE, PUTATIVE (AFU_ORTHOLOGUE AFUA_3G03445)-RELATED"/>
    <property type="match status" value="1"/>
</dbReference>
<dbReference type="InterPro" id="IPR036291">
    <property type="entry name" value="NAD(P)-bd_dom_sf"/>
</dbReference>
<dbReference type="AlphaFoldDB" id="A0A8H4N0X7"/>
<evidence type="ECO:0000313" key="4">
    <source>
        <dbReference type="Proteomes" id="UP000572817"/>
    </source>
</evidence>
<sequence>MSSSSQPHGALVVVGSGPGIGVHVAVAFASHGFEKIILLSRNAARLIQDAESVKEKSGSDASIHTVPTEIANTEELKKSLAEVDKVLEDTPLECVLFNAARVAPSKLLDFPVNEIEFDLNTTVTGLYTTAQWALPQLLKLTGDSTYKPSLLVTNSMLHEDPYPHLFSLSLCKAAQYNLTQSLARQYGPAGVHCALVVVNEPVSDDKKNANAKSIGEKAWGVFAQDRENWTLEVVIEDREKSVRHEQDLLAFGFQVV</sequence>
<dbReference type="GO" id="GO:0016491">
    <property type="term" value="F:oxidoreductase activity"/>
    <property type="evidence" value="ECO:0007669"/>
    <property type="project" value="UniProtKB-KW"/>
</dbReference>
<evidence type="ECO:0000256" key="1">
    <source>
        <dbReference type="ARBA" id="ARBA00006484"/>
    </source>
</evidence>
<protein>
    <submittedName>
        <fullName evidence="3">Short-chain alcohol protein</fullName>
    </submittedName>
</protein>
<keyword evidence="4" id="KW-1185">Reference proteome</keyword>
<keyword evidence="2" id="KW-0560">Oxidoreductase</keyword>
<dbReference type="InterPro" id="IPR002347">
    <property type="entry name" value="SDR_fam"/>
</dbReference>
<evidence type="ECO:0000256" key="2">
    <source>
        <dbReference type="ARBA" id="ARBA00023002"/>
    </source>
</evidence>
<proteinExistence type="inferred from homology"/>
<dbReference type="Proteomes" id="UP000572817">
    <property type="component" value="Unassembled WGS sequence"/>
</dbReference>
<gene>
    <name evidence="3" type="ORF">GTA08_BOTSDO09733</name>
</gene>
<evidence type="ECO:0000313" key="3">
    <source>
        <dbReference type="EMBL" id="KAF4302036.1"/>
    </source>
</evidence>